<comment type="caution">
    <text evidence="1">The sequence shown here is derived from an EMBL/GenBank/DDBJ whole genome shotgun (WGS) entry which is preliminary data.</text>
</comment>
<reference evidence="1 2" key="1">
    <citation type="journal article" date="2019" name="Int. J. Syst. Evol. Microbiol.">
        <title>The Global Catalogue of Microorganisms (GCM) 10K type strain sequencing project: providing services to taxonomists for standard genome sequencing and annotation.</title>
        <authorList>
            <consortium name="The Broad Institute Genomics Platform"/>
            <consortium name="The Broad Institute Genome Sequencing Center for Infectious Disease"/>
            <person name="Wu L."/>
            <person name="Ma J."/>
        </authorList>
    </citation>
    <scope>NUCLEOTIDE SEQUENCE [LARGE SCALE GENOMIC DNA]</scope>
    <source>
        <strain evidence="1 2">XZYJT29</strain>
    </source>
</reference>
<proteinExistence type="predicted"/>
<dbReference type="Gene3D" id="3.90.550.10">
    <property type="entry name" value="Spore Coat Polysaccharide Biosynthesis Protein SpsA, Chain A"/>
    <property type="match status" value="1"/>
</dbReference>
<evidence type="ECO:0000313" key="2">
    <source>
        <dbReference type="Proteomes" id="UP001596432"/>
    </source>
</evidence>
<dbReference type="AlphaFoldDB" id="A0ABD5Y3H1"/>
<dbReference type="InterPro" id="IPR029044">
    <property type="entry name" value="Nucleotide-diphossugar_trans"/>
</dbReference>
<dbReference type="CDD" id="cd02513">
    <property type="entry name" value="CMP-NeuAc_Synthase"/>
    <property type="match status" value="1"/>
</dbReference>
<dbReference type="Gene3D" id="3.40.50.11190">
    <property type="match status" value="1"/>
</dbReference>
<protein>
    <submittedName>
        <fullName evidence="1">Cytidylyltransferase domain-containing protein</fullName>
    </submittedName>
</protein>
<name>A0ABD5Y3H1_9EURY</name>
<dbReference type="PANTHER" id="PTHR21485">
    <property type="entry name" value="HAD SUPERFAMILY MEMBERS CMAS AND KDSC"/>
    <property type="match status" value="1"/>
</dbReference>
<dbReference type="InterPro" id="IPR003329">
    <property type="entry name" value="Cytidylyl_trans"/>
</dbReference>
<accession>A0ABD5Y3H1</accession>
<keyword evidence="1" id="KW-0548">Nucleotidyltransferase</keyword>
<evidence type="ECO:0000313" key="1">
    <source>
        <dbReference type="EMBL" id="MFC7140330.1"/>
    </source>
</evidence>
<dbReference type="RefSeq" id="WP_274325888.1">
    <property type="nucleotide sequence ID" value="NZ_CP118158.1"/>
</dbReference>
<dbReference type="EMBL" id="JBHTAS010000001">
    <property type="protein sequence ID" value="MFC7140330.1"/>
    <property type="molecule type" value="Genomic_DNA"/>
</dbReference>
<dbReference type="Gene3D" id="3.40.50.2000">
    <property type="entry name" value="Glycogen Phosphorylase B"/>
    <property type="match status" value="1"/>
</dbReference>
<sequence length="545" mass="61697">MPPNVLSIVPARGGSKGIPRKNLRELGDRPLVAHAITTSKESHIVDKTILTTDNKEIAQIGRQYGVDQVVKRPEELASDETPLAPVIKHAFGCVDGDFEYVLCFQPTTPLVASSSIDEALRSTVDTDPDSLIFVRDSTHHYWRETGESYESLSRKRKNRQWMDPIYEEIGVFISHKDLVIEGQRVGTNPSFYEVSQQEGIDIDTYQDWILAESQLNRKLVVYRVIGDSDTGTGHVYRGITIADHLFEHDIVFATYESNDLAIDKLEESNYEYQQFKDQASFLEYVTETEPDVVVNDILDTDTDYIKHLKEIGARVVNFEDLGEGAEHADAVINALFEYSNPPENNFFGYEYFCLRNEFRYATPHDEIPSVDRIMISFGGTDENNLTAKTLRALSHIEDNLELDIVLGLGYTKWKSLDPIVEGFSSNIKVDINQDVRSMAEHMEQADLLITSNGRTLYEAGSLNLPVISIAQNQREQRHPYAHVSRGVLSLGQAHYVTEENIRTAVSDYIADQDRREKMRRALAGHDITNGIERIKSVIFGDINED</sequence>
<dbReference type="Pfam" id="PF02348">
    <property type="entry name" value="CTP_transf_3"/>
    <property type="match status" value="1"/>
</dbReference>
<dbReference type="GeneID" id="78820618"/>
<organism evidence="1 2">
    <name type="scientific">Halosimplex aquaticum</name>
    <dbReference type="NCBI Taxonomy" id="3026162"/>
    <lineage>
        <taxon>Archaea</taxon>
        <taxon>Methanobacteriati</taxon>
        <taxon>Methanobacteriota</taxon>
        <taxon>Stenosarchaea group</taxon>
        <taxon>Halobacteria</taxon>
        <taxon>Halobacteriales</taxon>
        <taxon>Haloarculaceae</taxon>
        <taxon>Halosimplex</taxon>
    </lineage>
</organism>
<dbReference type="PANTHER" id="PTHR21485:SF6">
    <property type="entry name" value="N-ACYLNEURAMINATE CYTIDYLYLTRANSFERASE-RELATED"/>
    <property type="match status" value="1"/>
</dbReference>
<dbReference type="InterPro" id="IPR050793">
    <property type="entry name" value="CMP-NeuNAc_synthase"/>
</dbReference>
<keyword evidence="1" id="KW-0808">Transferase</keyword>
<dbReference type="GO" id="GO:0016779">
    <property type="term" value="F:nucleotidyltransferase activity"/>
    <property type="evidence" value="ECO:0007669"/>
    <property type="project" value="UniProtKB-KW"/>
</dbReference>
<dbReference type="SUPFAM" id="SSF53756">
    <property type="entry name" value="UDP-Glycosyltransferase/glycogen phosphorylase"/>
    <property type="match status" value="1"/>
</dbReference>
<dbReference type="SUPFAM" id="SSF53448">
    <property type="entry name" value="Nucleotide-diphospho-sugar transferases"/>
    <property type="match status" value="1"/>
</dbReference>
<gene>
    <name evidence="1" type="ORF">ACFQMA_10890</name>
</gene>
<keyword evidence="2" id="KW-1185">Reference proteome</keyword>
<dbReference type="Proteomes" id="UP001596432">
    <property type="component" value="Unassembled WGS sequence"/>
</dbReference>